<dbReference type="GO" id="GO:0006635">
    <property type="term" value="P:fatty acid beta-oxidation"/>
    <property type="evidence" value="ECO:0007669"/>
    <property type="project" value="TreeGrafter"/>
</dbReference>
<proteinExistence type="inferred from homology"/>
<comment type="caution">
    <text evidence="4">The sequence shown here is derived from an EMBL/GenBank/DDBJ whole genome shotgun (WGS) entry which is preliminary data.</text>
</comment>
<reference evidence="4 5" key="1">
    <citation type="submission" date="2017-05" db="EMBL/GenBank/DDBJ databases">
        <title>Vagococcus spp. assemblies.</title>
        <authorList>
            <person name="Gulvik C.A."/>
        </authorList>
    </citation>
    <scope>NUCLEOTIDE SEQUENCE [LARGE SCALE GENOMIC DNA]</scope>
    <source>
        <strain evidence="4 5">NCFB 2777</strain>
    </source>
</reference>
<dbReference type="InterPro" id="IPR014748">
    <property type="entry name" value="Enoyl-CoA_hydra_C"/>
</dbReference>
<dbReference type="Gene3D" id="3.90.226.10">
    <property type="entry name" value="2-enoyl-CoA Hydratase, Chain A, domain 1"/>
    <property type="match status" value="1"/>
</dbReference>
<gene>
    <name evidence="4" type="ORF">CBF35_09465</name>
</gene>
<comment type="similarity">
    <text evidence="1 3">Belongs to the enoyl-CoA hydratase/isomerase family.</text>
</comment>
<accession>A0A429ZM45</accession>
<dbReference type="InterPro" id="IPR001753">
    <property type="entry name" value="Enoyl-CoA_hydra/iso"/>
</dbReference>
<keyword evidence="5" id="KW-1185">Reference proteome</keyword>
<keyword evidence="2" id="KW-0456">Lyase</keyword>
<dbReference type="RefSeq" id="WP_126780464.1">
    <property type="nucleotide sequence ID" value="NZ_CP177121.1"/>
</dbReference>
<dbReference type="GO" id="GO:0016836">
    <property type="term" value="F:hydro-lyase activity"/>
    <property type="evidence" value="ECO:0007669"/>
    <property type="project" value="UniProtKB-ARBA"/>
</dbReference>
<dbReference type="OrthoDB" id="9775794at2"/>
<dbReference type="AlphaFoldDB" id="A0A429ZM45"/>
<name>A0A429ZM45_9ENTE</name>
<dbReference type="InterPro" id="IPR018376">
    <property type="entry name" value="Enoyl-CoA_hyd/isom_CS"/>
</dbReference>
<dbReference type="PANTHER" id="PTHR11941:SF54">
    <property type="entry name" value="ENOYL-COA HYDRATASE, MITOCHONDRIAL"/>
    <property type="match status" value="1"/>
</dbReference>
<evidence type="ECO:0000313" key="4">
    <source>
        <dbReference type="EMBL" id="RST94761.1"/>
    </source>
</evidence>
<dbReference type="InterPro" id="IPR029045">
    <property type="entry name" value="ClpP/crotonase-like_dom_sf"/>
</dbReference>
<dbReference type="PROSITE" id="PS00166">
    <property type="entry name" value="ENOYL_COA_HYDRATASE"/>
    <property type="match status" value="1"/>
</dbReference>
<dbReference type="PANTHER" id="PTHR11941">
    <property type="entry name" value="ENOYL-COA HYDRATASE-RELATED"/>
    <property type="match status" value="1"/>
</dbReference>
<dbReference type="FunFam" id="3.90.226.10:FF:000009">
    <property type="entry name" value="Carnitinyl-CoA dehydratase"/>
    <property type="match status" value="1"/>
</dbReference>
<evidence type="ECO:0000256" key="3">
    <source>
        <dbReference type="RuleBase" id="RU003707"/>
    </source>
</evidence>
<dbReference type="Pfam" id="PF00378">
    <property type="entry name" value="ECH_1"/>
    <property type="match status" value="1"/>
</dbReference>
<dbReference type="CDD" id="cd06558">
    <property type="entry name" value="crotonase-like"/>
    <property type="match status" value="1"/>
</dbReference>
<protein>
    <submittedName>
        <fullName evidence="4">Crotonase</fullName>
    </submittedName>
</protein>
<dbReference type="EMBL" id="NGJU01000013">
    <property type="protein sequence ID" value="RST94761.1"/>
    <property type="molecule type" value="Genomic_DNA"/>
</dbReference>
<dbReference type="FunFam" id="1.10.12.10:FF:000001">
    <property type="entry name" value="Probable enoyl-CoA hydratase, mitochondrial"/>
    <property type="match status" value="1"/>
</dbReference>
<organism evidence="4 5">
    <name type="scientific">Vagococcus salmoninarum</name>
    <dbReference type="NCBI Taxonomy" id="2739"/>
    <lineage>
        <taxon>Bacteria</taxon>
        <taxon>Bacillati</taxon>
        <taxon>Bacillota</taxon>
        <taxon>Bacilli</taxon>
        <taxon>Lactobacillales</taxon>
        <taxon>Enterococcaceae</taxon>
        <taxon>Vagococcus</taxon>
    </lineage>
</organism>
<evidence type="ECO:0000256" key="1">
    <source>
        <dbReference type="ARBA" id="ARBA00005254"/>
    </source>
</evidence>
<dbReference type="Gene3D" id="1.10.12.10">
    <property type="entry name" value="Lyase 2-enoyl-coa Hydratase, Chain A, domain 2"/>
    <property type="match status" value="1"/>
</dbReference>
<evidence type="ECO:0000313" key="5">
    <source>
        <dbReference type="Proteomes" id="UP000287239"/>
    </source>
</evidence>
<dbReference type="GeneID" id="98568599"/>
<dbReference type="SUPFAM" id="SSF52096">
    <property type="entry name" value="ClpP/crotonase"/>
    <property type="match status" value="1"/>
</dbReference>
<sequence>MSNYNYLTLTEENGIGVLTIARPKMLNALSTEVMEELDLVLEQIENDFNIQVLIVTGAGEKAFVAGADIAEMKDKNVFDGRDFSAFGNSVFTKLADLRQPTIAAINGFALGGGCELALACDIRLGSTNTKLGQPEVGLGIIPGFGGTQRLSRIVGIGVAKELIFTGKNINAQEGLRIGLLNQVVPNEELEMSARKMAESIQKNAPFAVELSKEVINAGAEMTLADGLRFEAEVFGSLFSTSDQKEGMEAFVNKRKPDFKRG</sequence>
<evidence type="ECO:0000256" key="2">
    <source>
        <dbReference type="ARBA" id="ARBA00023239"/>
    </source>
</evidence>
<dbReference type="Proteomes" id="UP000287239">
    <property type="component" value="Unassembled WGS sequence"/>
</dbReference>